<accession>A0A814PPL7</accession>
<name>A0A814PPL7_9BILA</name>
<dbReference type="Proteomes" id="UP000663829">
    <property type="component" value="Unassembled WGS sequence"/>
</dbReference>
<dbReference type="EMBL" id="CAJOBC010005711">
    <property type="protein sequence ID" value="CAF3873385.1"/>
    <property type="molecule type" value="Genomic_DNA"/>
</dbReference>
<evidence type="ECO:0000313" key="3">
    <source>
        <dbReference type="EMBL" id="CAF3873385.1"/>
    </source>
</evidence>
<evidence type="ECO:0000313" key="2">
    <source>
        <dbReference type="EMBL" id="CAF1108925.1"/>
    </source>
</evidence>
<sequence>FNQRHSKCATIAVLQSGRNRRAESRSRQTEVEREASRVTNRQQMAESCCRHTEVAYSHVAV</sequence>
<proteinExistence type="predicted"/>
<feature type="compositionally biased region" description="Basic and acidic residues" evidence="1">
    <location>
        <begin position="20"/>
        <end position="36"/>
    </location>
</feature>
<protein>
    <submittedName>
        <fullName evidence="2">Uncharacterized protein</fullName>
    </submittedName>
</protein>
<dbReference type="Proteomes" id="UP000681722">
    <property type="component" value="Unassembled WGS sequence"/>
</dbReference>
<comment type="caution">
    <text evidence="2">The sequence shown here is derived from an EMBL/GenBank/DDBJ whole genome shotgun (WGS) entry which is preliminary data.</text>
</comment>
<dbReference type="EMBL" id="CAJNOQ010005712">
    <property type="protein sequence ID" value="CAF1108925.1"/>
    <property type="molecule type" value="Genomic_DNA"/>
</dbReference>
<evidence type="ECO:0000256" key="1">
    <source>
        <dbReference type="SAM" id="MobiDB-lite"/>
    </source>
</evidence>
<feature type="non-terminal residue" evidence="2">
    <location>
        <position position="1"/>
    </location>
</feature>
<dbReference type="AlphaFoldDB" id="A0A814PPL7"/>
<organism evidence="2 4">
    <name type="scientific">Didymodactylos carnosus</name>
    <dbReference type="NCBI Taxonomy" id="1234261"/>
    <lineage>
        <taxon>Eukaryota</taxon>
        <taxon>Metazoa</taxon>
        <taxon>Spiralia</taxon>
        <taxon>Gnathifera</taxon>
        <taxon>Rotifera</taxon>
        <taxon>Eurotatoria</taxon>
        <taxon>Bdelloidea</taxon>
        <taxon>Philodinida</taxon>
        <taxon>Philodinidae</taxon>
        <taxon>Didymodactylos</taxon>
    </lineage>
</organism>
<gene>
    <name evidence="2" type="ORF">GPM918_LOCUS19132</name>
    <name evidence="3" type="ORF">SRO942_LOCUS19127</name>
</gene>
<evidence type="ECO:0000313" key="4">
    <source>
        <dbReference type="Proteomes" id="UP000663829"/>
    </source>
</evidence>
<keyword evidence="4" id="KW-1185">Reference proteome</keyword>
<reference evidence="2" key="1">
    <citation type="submission" date="2021-02" db="EMBL/GenBank/DDBJ databases">
        <authorList>
            <person name="Nowell W R."/>
        </authorList>
    </citation>
    <scope>NUCLEOTIDE SEQUENCE</scope>
</reference>
<feature type="region of interest" description="Disordered" evidence="1">
    <location>
        <begin position="16"/>
        <end position="39"/>
    </location>
</feature>